<sequence>MRAHGVGARCSLLLCPPLCADEARARPPPPRGRMRLRSDTTRQAGSTVVQRATPRSLARSPTWGLKIPETNLQSIPRYQGKQTSSAKKGWIIAAPIGRGRRRPPPKDLGRPNGPPEAARWAGHQGSRESPGAEHPKAPADNPTTNAARIQLLSQPAQKPRAALAGPSFCEVRTIISLGGAIAGGPSFPPHVRGGDVRDFFPERAVQQARNEPPTPLLALS</sequence>
<reference evidence="1" key="1">
    <citation type="submission" date="2024-12" db="EMBL/GenBank/DDBJ databases">
        <title>Comparative genomics and development of molecular markers within Purpureocillium lilacinum and among Purpureocillium species.</title>
        <authorList>
            <person name="Yeh Z.-Y."/>
            <person name="Ni N.-T."/>
            <person name="Lo P.-H."/>
            <person name="Mushyakhwo K."/>
            <person name="Lin C.-F."/>
            <person name="Nai Y.-S."/>
        </authorList>
    </citation>
    <scope>NUCLEOTIDE SEQUENCE</scope>
    <source>
        <strain evidence="1">NCHU-NPUST-175</strain>
    </source>
</reference>
<gene>
    <name evidence="1" type="ORF">ACCO45_000412</name>
</gene>
<organism evidence="1 2">
    <name type="scientific">Purpureocillium lilacinum</name>
    <name type="common">Paecilomyces lilacinus</name>
    <dbReference type="NCBI Taxonomy" id="33203"/>
    <lineage>
        <taxon>Eukaryota</taxon>
        <taxon>Fungi</taxon>
        <taxon>Dikarya</taxon>
        <taxon>Ascomycota</taxon>
        <taxon>Pezizomycotina</taxon>
        <taxon>Sordariomycetes</taxon>
        <taxon>Hypocreomycetidae</taxon>
        <taxon>Hypocreales</taxon>
        <taxon>Ophiocordycipitaceae</taxon>
        <taxon>Purpureocillium</taxon>
    </lineage>
</organism>
<comment type="caution">
    <text evidence="1">The sequence shown here is derived from an EMBL/GenBank/DDBJ whole genome shotgun (WGS) entry which is preliminary data.</text>
</comment>
<proteinExistence type="predicted"/>
<keyword evidence="2" id="KW-1185">Reference proteome</keyword>
<evidence type="ECO:0000313" key="2">
    <source>
        <dbReference type="Proteomes" id="UP001638806"/>
    </source>
</evidence>
<name>A0ACC4E5A8_PURLI</name>
<protein>
    <submittedName>
        <fullName evidence="1">Uncharacterized protein</fullName>
    </submittedName>
</protein>
<evidence type="ECO:0000313" key="1">
    <source>
        <dbReference type="EMBL" id="KAL3963408.1"/>
    </source>
</evidence>
<dbReference type="EMBL" id="JBGNUJ010000002">
    <property type="protein sequence ID" value="KAL3963408.1"/>
    <property type="molecule type" value="Genomic_DNA"/>
</dbReference>
<dbReference type="Proteomes" id="UP001638806">
    <property type="component" value="Unassembled WGS sequence"/>
</dbReference>
<accession>A0ACC4E5A8</accession>